<evidence type="ECO:0000256" key="6">
    <source>
        <dbReference type="ARBA" id="ARBA00025813"/>
    </source>
</evidence>
<comment type="function">
    <text evidence="7">One of the primary rRNA binding proteins, it binds directly to 16S rRNA where it nucleates assembly of the body of the 30S subunit.</text>
</comment>
<dbReference type="GO" id="GO:0003735">
    <property type="term" value="F:structural constituent of ribosome"/>
    <property type="evidence" value="ECO:0007669"/>
    <property type="project" value="InterPro"/>
</dbReference>
<dbReference type="Gene3D" id="3.10.290.10">
    <property type="entry name" value="RNA-binding S4 domain"/>
    <property type="match status" value="1"/>
</dbReference>
<dbReference type="GO" id="GO:0019843">
    <property type="term" value="F:rRNA binding"/>
    <property type="evidence" value="ECO:0007669"/>
    <property type="project" value="UniProtKB-UniRule"/>
</dbReference>
<dbReference type="InterPro" id="IPR036986">
    <property type="entry name" value="S4_RNA-bd_sf"/>
</dbReference>
<accession>A0AAX4KYP9</accession>
<evidence type="ECO:0000256" key="7">
    <source>
        <dbReference type="HAMAP-Rule" id="MF_01306"/>
    </source>
</evidence>
<evidence type="ECO:0000256" key="5">
    <source>
        <dbReference type="ARBA" id="ARBA00023274"/>
    </source>
</evidence>
<evidence type="ECO:0000256" key="4">
    <source>
        <dbReference type="ARBA" id="ARBA00022980"/>
    </source>
</evidence>
<keyword evidence="12" id="KW-1185">Reference proteome</keyword>
<dbReference type="RefSeq" id="WP_338599580.1">
    <property type="nucleotide sequence ID" value="NZ_CP146016.1"/>
</dbReference>
<proteinExistence type="inferred from homology"/>
<dbReference type="InterPro" id="IPR005710">
    <property type="entry name" value="Ribosomal_uS4_euk/arc"/>
</dbReference>
<dbReference type="PROSITE" id="PS00632">
    <property type="entry name" value="RIBOSOMAL_S4"/>
    <property type="match status" value="1"/>
</dbReference>
<evidence type="ECO:0000256" key="1">
    <source>
        <dbReference type="ARBA" id="ARBA00007465"/>
    </source>
</evidence>
<evidence type="ECO:0000259" key="10">
    <source>
        <dbReference type="SMART" id="SM01390"/>
    </source>
</evidence>
<keyword evidence="4 7" id="KW-0689">Ribosomal protein</keyword>
<sequence length="181" mass="20683">MGDPRKSRKKWESPGHPWIKDRLSYEQELLGKYGLRNKREIWIAQSIIRKFRHQARSLLALPPAERAVREKQLVGKLLKIGLLKKETATVDDILSLTEQDLLERRLQTIVFKKGLANTIYQARQLIVHGHIAVNGKRVTSPGYIVSVDEENLIDYYVTSPFKSRPLVSSQESGGEVNVKQA</sequence>
<dbReference type="AlphaFoldDB" id="A0AAX4KYP9"/>
<dbReference type="PROSITE" id="PS50889">
    <property type="entry name" value="S4"/>
    <property type="match status" value="1"/>
</dbReference>
<dbReference type="CDD" id="cd00165">
    <property type="entry name" value="S4"/>
    <property type="match status" value="1"/>
</dbReference>
<organism evidence="11 12">
    <name type="scientific">Sulfolobus tengchongensis</name>
    <dbReference type="NCBI Taxonomy" id="207809"/>
    <lineage>
        <taxon>Archaea</taxon>
        <taxon>Thermoproteota</taxon>
        <taxon>Thermoprotei</taxon>
        <taxon>Sulfolobales</taxon>
        <taxon>Sulfolobaceae</taxon>
        <taxon>Sulfolobus</taxon>
    </lineage>
</organism>
<evidence type="ECO:0000313" key="11">
    <source>
        <dbReference type="EMBL" id="WWQ59837.1"/>
    </source>
</evidence>
<dbReference type="EMBL" id="CP146016">
    <property type="protein sequence ID" value="WWQ59837.1"/>
    <property type="molecule type" value="Genomic_DNA"/>
</dbReference>
<dbReference type="GO" id="GO:0006412">
    <property type="term" value="P:translation"/>
    <property type="evidence" value="ECO:0007669"/>
    <property type="project" value="UniProtKB-UniRule"/>
</dbReference>
<comment type="function">
    <text evidence="7">With S5 and S12 plays an important role in translational accuracy.</text>
</comment>
<keyword evidence="3 7" id="KW-0694">RNA-binding</keyword>
<dbReference type="InterPro" id="IPR022802">
    <property type="entry name" value="Ribosomal_uS4_arc"/>
</dbReference>
<evidence type="ECO:0000256" key="8">
    <source>
        <dbReference type="RuleBase" id="RU003699"/>
    </source>
</evidence>
<dbReference type="InterPro" id="IPR022801">
    <property type="entry name" value="Ribosomal_uS4"/>
</dbReference>
<name>A0AAX4KYP9_9CREN</name>
<dbReference type="GO" id="GO:0015935">
    <property type="term" value="C:small ribosomal subunit"/>
    <property type="evidence" value="ECO:0007669"/>
    <property type="project" value="InterPro"/>
</dbReference>
<dbReference type="NCBIfam" id="TIGR01018">
    <property type="entry name" value="uS4_arch"/>
    <property type="match status" value="1"/>
</dbReference>
<feature type="domain" description="RNA-binding S4" evidence="9">
    <location>
        <begin position="104"/>
        <end position="167"/>
    </location>
</feature>
<evidence type="ECO:0000256" key="2">
    <source>
        <dbReference type="ARBA" id="ARBA00022730"/>
    </source>
</evidence>
<dbReference type="Proteomes" id="UP001432202">
    <property type="component" value="Chromosome"/>
</dbReference>
<evidence type="ECO:0000313" key="12">
    <source>
        <dbReference type="Proteomes" id="UP001432202"/>
    </source>
</evidence>
<dbReference type="GO" id="GO:0042274">
    <property type="term" value="P:ribosomal small subunit biogenesis"/>
    <property type="evidence" value="ECO:0007669"/>
    <property type="project" value="TreeGrafter"/>
</dbReference>
<dbReference type="InterPro" id="IPR001912">
    <property type="entry name" value="Ribosomal_uS4_N"/>
</dbReference>
<comment type="similarity">
    <text evidence="1 7 8">Belongs to the universal ribosomal protein uS4 family.</text>
</comment>
<dbReference type="PANTHER" id="PTHR11831">
    <property type="entry name" value="30S 40S RIBOSOMAL PROTEIN"/>
    <property type="match status" value="1"/>
</dbReference>
<dbReference type="SUPFAM" id="SSF55174">
    <property type="entry name" value="Alpha-L RNA-binding motif"/>
    <property type="match status" value="1"/>
</dbReference>
<dbReference type="SMART" id="SM00363">
    <property type="entry name" value="S4"/>
    <property type="match status" value="1"/>
</dbReference>
<dbReference type="Pfam" id="PF01479">
    <property type="entry name" value="S4"/>
    <property type="match status" value="1"/>
</dbReference>
<dbReference type="PANTHER" id="PTHR11831:SF5">
    <property type="entry name" value="40S RIBOSOMAL PROTEIN S9"/>
    <property type="match status" value="1"/>
</dbReference>
<protein>
    <recommendedName>
        <fullName evidence="7">Small ribosomal subunit protein uS4</fullName>
    </recommendedName>
</protein>
<reference evidence="11 12" key="1">
    <citation type="submission" date="2024-02" db="EMBL/GenBank/DDBJ databases">
        <title>STSV induces naive adaptation in Sulfolobus.</title>
        <authorList>
            <person name="Xiang X."/>
            <person name="Song M."/>
        </authorList>
    </citation>
    <scope>NUCLEOTIDE SEQUENCE [LARGE SCALE GENOMIC DNA]</scope>
    <source>
        <strain evidence="11 12">RT2</strain>
    </source>
</reference>
<dbReference type="SMART" id="SM01390">
    <property type="entry name" value="Ribosomal_S4"/>
    <property type="match status" value="1"/>
</dbReference>
<dbReference type="Pfam" id="PF00163">
    <property type="entry name" value="Ribosomal_S4"/>
    <property type="match status" value="1"/>
</dbReference>
<dbReference type="InterPro" id="IPR018079">
    <property type="entry name" value="Ribosomal_uS4_CS"/>
</dbReference>
<keyword evidence="5 7" id="KW-0687">Ribonucleoprotein</keyword>
<comment type="subunit">
    <text evidence="6 7">Part of the 30S ribosomal subunit. Contacts protein S5. The interaction surface between S4 and S5 is involved in control of translational fidelity.</text>
</comment>
<dbReference type="GeneID" id="89337140"/>
<dbReference type="FunFam" id="3.10.290.10:FF:000026">
    <property type="entry name" value="30S ribosomal protein S4"/>
    <property type="match status" value="1"/>
</dbReference>
<dbReference type="InterPro" id="IPR002942">
    <property type="entry name" value="S4_RNA-bd"/>
</dbReference>
<keyword evidence="2 7" id="KW-0699">rRNA-binding</keyword>
<evidence type="ECO:0000259" key="9">
    <source>
        <dbReference type="SMART" id="SM00363"/>
    </source>
</evidence>
<feature type="domain" description="Small ribosomal subunit protein uS4 N-terminal" evidence="10">
    <location>
        <begin position="5"/>
        <end position="103"/>
    </location>
</feature>
<dbReference type="HAMAP" id="MF_01306_A">
    <property type="entry name" value="Ribosomal_uS4_A"/>
    <property type="match status" value="1"/>
</dbReference>
<gene>
    <name evidence="7" type="primary">rps4</name>
    <name evidence="11" type="ORF">V6M85_10185</name>
</gene>
<evidence type="ECO:0000256" key="3">
    <source>
        <dbReference type="ARBA" id="ARBA00022884"/>
    </source>
</evidence>
<dbReference type="NCBIfam" id="NF003139">
    <property type="entry name" value="PRK04051.1"/>
    <property type="match status" value="1"/>
</dbReference>